<sequence length="237" mass="25925">MTLPLLAVSAFAVPTLQLGIGNGIYDLATETIVAPDDIFTLYAYAKATGNKAIDVNQSHYISIALTPQTGPTPEPFGSFDFAGTTYDINNMDYGNPPFESVLEHDAGDMSSHGVFNTFFLEIEFLFSDLMITGNINTENNPEHVPDGAGNKLYYMDFAVDVSNLLPNFGLHFDLYNSHLIGGDVDVDNFAPFSHDAGTGEVSSVPEPDSFTLFALALCLLFVARRTRKNLRFKFLTI</sequence>
<evidence type="ECO:0000259" key="1">
    <source>
        <dbReference type="Pfam" id="PF07589"/>
    </source>
</evidence>
<organism evidence="2 3">
    <name type="scientific">SAR86 cluster bacterium</name>
    <dbReference type="NCBI Taxonomy" id="2030880"/>
    <lineage>
        <taxon>Bacteria</taxon>
        <taxon>Pseudomonadati</taxon>
        <taxon>Pseudomonadota</taxon>
        <taxon>Gammaproteobacteria</taxon>
        <taxon>SAR86 cluster</taxon>
    </lineage>
</organism>
<name>A0A2A5AXD4_9GAMM</name>
<accession>A0A2A5AXD4</accession>
<reference evidence="3" key="1">
    <citation type="submission" date="2017-08" db="EMBL/GenBank/DDBJ databases">
        <title>A dynamic microbial community with high functional redundancy inhabits the cold, oxic subseafloor aquifer.</title>
        <authorList>
            <person name="Tully B.J."/>
            <person name="Wheat C.G."/>
            <person name="Glazer B.T."/>
            <person name="Huber J.A."/>
        </authorList>
    </citation>
    <scope>NUCLEOTIDE SEQUENCE [LARGE SCALE GENOMIC DNA]</scope>
</reference>
<evidence type="ECO:0000313" key="3">
    <source>
        <dbReference type="Proteomes" id="UP000218327"/>
    </source>
</evidence>
<feature type="domain" description="Ice-binding protein C-terminal" evidence="1">
    <location>
        <begin position="203"/>
        <end position="228"/>
    </location>
</feature>
<dbReference type="InterPro" id="IPR013424">
    <property type="entry name" value="Ice-binding_C"/>
</dbReference>
<comment type="caution">
    <text evidence="2">The sequence shown here is derived from an EMBL/GenBank/DDBJ whole genome shotgun (WGS) entry which is preliminary data.</text>
</comment>
<gene>
    <name evidence="2" type="ORF">COA96_10675</name>
</gene>
<dbReference type="Proteomes" id="UP000218327">
    <property type="component" value="Unassembled WGS sequence"/>
</dbReference>
<dbReference type="AlphaFoldDB" id="A0A2A5AXD4"/>
<proteinExistence type="predicted"/>
<dbReference type="NCBIfam" id="NF038141">
    <property type="entry name" value="choice_anch_N"/>
    <property type="match status" value="1"/>
</dbReference>
<protein>
    <recommendedName>
        <fullName evidence="1">Ice-binding protein C-terminal domain-containing protein</fullName>
    </recommendedName>
</protein>
<evidence type="ECO:0000313" key="2">
    <source>
        <dbReference type="EMBL" id="PCJ23943.1"/>
    </source>
</evidence>
<dbReference type="EMBL" id="NVVJ01000032">
    <property type="protein sequence ID" value="PCJ23943.1"/>
    <property type="molecule type" value="Genomic_DNA"/>
</dbReference>
<dbReference type="Pfam" id="PF07589">
    <property type="entry name" value="PEP-CTERM"/>
    <property type="match status" value="1"/>
</dbReference>